<keyword evidence="1" id="KW-0732">Signal</keyword>
<dbReference type="EMBL" id="SOJN01000138">
    <property type="protein sequence ID" value="TET44111.1"/>
    <property type="molecule type" value="Genomic_DNA"/>
</dbReference>
<reference evidence="2 3" key="1">
    <citation type="submission" date="2019-03" db="EMBL/GenBank/DDBJ databases">
        <title>Metabolic potential of uncultured bacteria and archaea associated with petroleum seepage in deep-sea sediments.</title>
        <authorList>
            <person name="Dong X."/>
            <person name="Hubert C."/>
        </authorList>
    </citation>
    <scope>NUCLEOTIDE SEQUENCE [LARGE SCALE GENOMIC DNA]</scope>
    <source>
        <strain evidence="2">E44_bin18</strain>
    </source>
</reference>
<dbReference type="Proteomes" id="UP000315525">
    <property type="component" value="Unassembled WGS sequence"/>
</dbReference>
<feature type="chain" id="PRO_5021958250" description="DUF5683 domain-containing protein" evidence="1">
    <location>
        <begin position="21"/>
        <end position="257"/>
    </location>
</feature>
<evidence type="ECO:0000256" key="1">
    <source>
        <dbReference type="SAM" id="SignalP"/>
    </source>
</evidence>
<proteinExistence type="predicted"/>
<gene>
    <name evidence="2" type="ORF">E3J62_11320</name>
</gene>
<comment type="caution">
    <text evidence="2">The sequence shown here is derived from an EMBL/GenBank/DDBJ whole genome shotgun (WGS) entry which is preliminary data.</text>
</comment>
<evidence type="ECO:0000313" key="3">
    <source>
        <dbReference type="Proteomes" id="UP000315525"/>
    </source>
</evidence>
<feature type="signal peptide" evidence="1">
    <location>
        <begin position="1"/>
        <end position="20"/>
    </location>
</feature>
<protein>
    <recommendedName>
        <fullName evidence="4">DUF5683 domain-containing protein</fullName>
    </recommendedName>
</protein>
<name>A0A523UP79_UNCT6</name>
<evidence type="ECO:0000313" key="2">
    <source>
        <dbReference type="EMBL" id="TET44111.1"/>
    </source>
</evidence>
<organism evidence="2 3">
    <name type="scientific">candidate division TA06 bacterium</name>
    <dbReference type="NCBI Taxonomy" id="2250710"/>
    <lineage>
        <taxon>Bacteria</taxon>
        <taxon>Bacteria division TA06</taxon>
    </lineage>
</organism>
<accession>A0A523UP79</accession>
<dbReference type="AlphaFoldDB" id="A0A523UP79"/>
<sequence>MKKIVLLLVLSLVLVGSASSETIDKMMRKRIVNSTISSDRYPPEIGHGVKDERGEKSGPLALFLSAAVPGAGEYYLGSKGNSKVFFGIELATWASYAVFTYHGRRVRDSYKLLAGANAGADMSMGSDEYWSAVEWSRSNEEYNEKMREDARALYPGDKQKQQSYIERHIYTGSEGWSWKGSGAIQEFRRLRKESKDAFQFAIYATGFALLNRLASAMDVIMITRSKEKKFPSGKRVQLIIEPGYDISGFRVGLVVRG</sequence>
<evidence type="ECO:0008006" key="4">
    <source>
        <dbReference type="Google" id="ProtNLM"/>
    </source>
</evidence>